<feature type="chain" id="PRO_5008708339" evidence="2">
    <location>
        <begin position="29"/>
        <end position="458"/>
    </location>
</feature>
<proteinExistence type="predicted"/>
<dbReference type="Gene3D" id="3.90.70.10">
    <property type="entry name" value="Cysteine proteinases"/>
    <property type="match status" value="1"/>
</dbReference>
<name>A0A1C4XR65_9ACTN</name>
<gene>
    <name evidence="4" type="ORF">GA0070216_105109</name>
</gene>
<feature type="region of interest" description="Disordered" evidence="1">
    <location>
        <begin position="26"/>
        <end position="52"/>
    </location>
</feature>
<dbReference type="InterPro" id="IPR039564">
    <property type="entry name" value="Peptidase_C39-like"/>
</dbReference>
<evidence type="ECO:0000259" key="3">
    <source>
        <dbReference type="Pfam" id="PF13529"/>
    </source>
</evidence>
<protein>
    <submittedName>
        <fullName evidence="4">Peptidase_C39 like family protein</fullName>
    </submittedName>
</protein>
<dbReference type="RefSeq" id="WP_091244304.1">
    <property type="nucleotide sequence ID" value="NZ_FMCU01000005.1"/>
</dbReference>
<evidence type="ECO:0000256" key="1">
    <source>
        <dbReference type="SAM" id="MobiDB-lite"/>
    </source>
</evidence>
<dbReference type="OrthoDB" id="9789941at2"/>
<organism evidence="4 5">
    <name type="scientific">Micromonospora matsumotoense</name>
    <dbReference type="NCBI Taxonomy" id="121616"/>
    <lineage>
        <taxon>Bacteria</taxon>
        <taxon>Bacillati</taxon>
        <taxon>Actinomycetota</taxon>
        <taxon>Actinomycetes</taxon>
        <taxon>Micromonosporales</taxon>
        <taxon>Micromonosporaceae</taxon>
        <taxon>Micromonospora</taxon>
    </lineage>
</organism>
<dbReference type="Proteomes" id="UP000198797">
    <property type="component" value="Unassembled WGS sequence"/>
</dbReference>
<keyword evidence="5" id="KW-1185">Reference proteome</keyword>
<dbReference type="Pfam" id="PF13529">
    <property type="entry name" value="Peptidase_C39_2"/>
    <property type="match status" value="1"/>
</dbReference>
<feature type="compositionally biased region" description="Pro residues" evidence="1">
    <location>
        <begin position="34"/>
        <end position="47"/>
    </location>
</feature>
<evidence type="ECO:0000313" key="4">
    <source>
        <dbReference type="EMBL" id="SCF10958.1"/>
    </source>
</evidence>
<evidence type="ECO:0000256" key="2">
    <source>
        <dbReference type="SAM" id="SignalP"/>
    </source>
</evidence>
<dbReference type="AlphaFoldDB" id="A0A1C4XR65"/>
<sequence length="458" mass="49693">MSSRALRAVALVGVATLTLLASTAPVHAGGPSPAGTPPPAGDRPPPGGHDEQITFQEWSRHPDWRAGTHRGTYAAPGHRAGLAIGRPAGTTEFTDPHTGTTRTWEYATWTSPRTPIGFDATELVASWNADTPAGTWLQVELQGTYTTDDHTPWYVMARWAAGDQDIARATLDGQGDPWSNVWTDTLVIDDADAGVLLRSYQLRLTLYRAPGRAASPRVRMLGAMSSHVPDRFTVAPSRGGIAWGTELPVPARSQMVHRGSYPEWGGGGQVWCSPTSTTMVLEYYGKLPSAADLSWIDPDHPHPQVVHAARMTWDNEYEGAGNWPFNTAYAASFPGIEARVTRLHSLDEAERFIRAGIPVVTSQSFLDTELDGSNYGTSGHLFVIVGFTADGDVIVNDPASASNAEVRNVYRRDQFEQIWLRTKRYRANGTVAGGSGGIAYLIKPTDRPWPVVPGSTNW</sequence>
<evidence type="ECO:0000313" key="5">
    <source>
        <dbReference type="Proteomes" id="UP000198797"/>
    </source>
</evidence>
<feature type="domain" description="Peptidase C39-like" evidence="3">
    <location>
        <begin position="248"/>
        <end position="399"/>
    </location>
</feature>
<dbReference type="EMBL" id="FMCU01000005">
    <property type="protein sequence ID" value="SCF10958.1"/>
    <property type="molecule type" value="Genomic_DNA"/>
</dbReference>
<keyword evidence="2" id="KW-0732">Signal</keyword>
<reference evidence="5" key="1">
    <citation type="submission" date="2016-06" db="EMBL/GenBank/DDBJ databases">
        <authorList>
            <person name="Varghese N."/>
            <person name="Submissions Spin"/>
        </authorList>
    </citation>
    <scope>NUCLEOTIDE SEQUENCE [LARGE SCALE GENOMIC DNA]</scope>
    <source>
        <strain evidence="5">DSM 44100</strain>
    </source>
</reference>
<dbReference type="STRING" id="121616.GA0070216_105109"/>
<accession>A0A1C4XR65</accession>
<feature type="signal peptide" evidence="2">
    <location>
        <begin position="1"/>
        <end position="28"/>
    </location>
</feature>